<dbReference type="InterPro" id="IPR003835">
    <property type="entry name" value="Glyco_trans_19"/>
</dbReference>
<comment type="similarity">
    <text evidence="10">Belongs to the LpxB family.</text>
</comment>
<sequence>MSKHICVLAGEASGDFLGGKLIEALRGIDPDLRFSGVGGRHMRMAGVESLFGYEALSLMGIVEIIVKLPEVIPLFHQTVAHIVETKPDIVVTIDAPEFNFRIAKALRKKMDNPPKIIHYVAPSVWAWRERRAEKVSKFLDGLICLFDFEPPYFEKYGLQSFAAGHPMVEGKALRAQGGRFRDEYGILQNDPVIGVLFGSRKGEIKRTGPVLRDAVLKMVENMDHPPQLVAPTLPHIEQDVRGLLQEYPGPIHVFCETEHKFDAFKSFDVALAVSGTVGLELAALEVPHVIGYRMNPVTWQIVKRMVKIKFAHLANIMAGREIVPEFIQDNCKAEAMAQSALKLLADPSGQKADFADIKFRLGAGQEKTPSQKAAAFVLSFLS</sequence>
<comment type="caution">
    <text evidence="11">The sequence shown here is derived from an EMBL/GenBank/DDBJ whole genome shotgun (WGS) entry which is preliminary data.</text>
</comment>
<dbReference type="PANTHER" id="PTHR30372:SF4">
    <property type="entry name" value="LIPID-A-DISACCHARIDE SYNTHASE, MITOCHONDRIAL-RELATED"/>
    <property type="match status" value="1"/>
</dbReference>
<keyword evidence="6 10" id="KW-0328">Glycosyltransferase</keyword>
<dbReference type="SUPFAM" id="SSF53756">
    <property type="entry name" value="UDP-Glycosyltransferase/glycogen phosphorylase"/>
    <property type="match status" value="1"/>
</dbReference>
<evidence type="ECO:0000256" key="2">
    <source>
        <dbReference type="ARBA" id="ARBA00012687"/>
    </source>
</evidence>
<dbReference type="AlphaFoldDB" id="A0A2W5MUV8"/>
<evidence type="ECO:0000256" key="5">
    <source>
        <dbReference type="ARBA" id="ARBA00022556"/>
    </source>
</evidence>
<dbReference type="PANTHER" id="PTHR30372">
    <property type="entry name" value="LIPID-A-DISACCHARIDE SYNTHASE"/>
    <property type="match status" value="1"/>
</dbReference>
<dbReference type="Pfam" id="PF02684">
    <property type="entry name" value="LpxB"/>
    <property type="match status" value="1"/>
</dbReference>
<keyword evidence="4 10" id="KW-0444">Lipid biosynthesis</keyword>
<keyword evidence="5 10" id="KW-0441">Lipid A biosynthesis</keyword>
<gene>
    <name evidence="10 11" type="primary">lpxB</name>
    <name evidence="11" type="ORF">DI551_08625</name>
</gene>
<keyword evidence="7 10" id="KW-0808">Transferase</keyword>
<evidence type="ECO:0000256" key="10">
    <source>
        <dbReference type="HAMAP-Rule" id="MF_00392"/>
    </source>
</evidence>
<dbReference type="EC" id="2.4.1.182" evidence="2 10"/>
<evidence type="ECO:0000256" key="7">
    <source>
        <dbReference type="ARBA" id="ARBA00022679"/>
    </source>
</evidence>
<comment type="pathway">
    <text evidence="10">Bacterial outer membrane biogenesis; LPS lipid A biosynthesis.</text>
</comment>
<evidence type="ECO:0000313" key="11">
    <source>
        <dbReference type="EMBL" id="PZQ45061.1"/>
    </source>
</evidence>
<evidence type="ECO:0000256" key="3">
    <source>
        <dbReference type="ARBA" id="ARBA00020902"/>
    </source>
</evidence>
<evidence type="ECO:0000256" key="6">
    <source>
        <dbReference type="ARBA" id="ARBA00022676"/>
    </source>
</evidence>
<reference evidence="11 12" key="1">
    <citation type="submission" date="2017-08" db="EMBL/GenBank/DDBJ databases">
        <title>Infants hospitalized years apart are colonized by the same room-sourced microbial strains.</title>
        <authorList>
            <person name="Brooks B."/>
            <person name="Olm M.R."/>
            <person name="Firek B.A."/>
            <person name="Baker R."/>
            <person name="Thomas B.C."/>
            <person name="Morowitz M.J."/>
            <person name="Banfield J.F."/>
        </authorList>
    </citation>
    <scope>NUCLEOTIDE SEQUENCE [LARGE SCALE GENOMIC DNA]</scope>
    <source>
        <strain evidence="11">S2_005_002_R2_29</strain>
    </source>
</reference>
<protein>
    <recommendedName>
        <fullName evidence="3 10">Lipid-A-disaccharide synthase</fullName>
        <ecNumber evidence="2 10">2.4.1.182</ecNumber>
    </recommendedName>
</protein>
<comment type="function">
    <text evidence="1 10">Condensation of UDP-2,3-diacylglucosamine and 2,3-diacylglucosamine-1-phosphate to form lipid A disaccharide, a precursor of lipid A, a phosphorylated glycolipid that anchors the lipopolysaccharide to the outer membrane of the cell.</text>
</comment>
<comment type="catalytic activity">
    <reaction evidence="9 10">
        <text>a lipid X + a UDP-2-N,3-O-bis[(3R)-3-hydroxyacyl]-alpha-D-glucosamine = a lipid A disaccharide + UDP + H(+)</text>
        <dbReference type="Rhea" id="RHEA:67828"/>
        <dbReference type="ChEBI" id="CHEBI:15378"/>
        <dbReference type="ChEBI" id="CHEBI:58223"/>
        <dbReference type="ChEBI" id="CHEBI:137748"/>
        <dbReference type="ChEBI" id="CHEBI:176338"/>
        <dbReference type="ChEBI" id="CHEBI:176343"/>
        <dbReference type="EC" id="2.4.1.182"/>
    </reaction>
</comment>
<evidence type="ECO:0000256" key="1">
    <source>
        <dbReference type="ARBA" id="ARBA00002056"/>
    </source>
</evidence>
<organism evidence="11 12">
    <name type="scientific">Micavibrio aeruginosavorus</name>
    <dbReference type="NCBI Taxonomy" id="349221"/>
    <lineage>
        <taxon>Bacteria</taxon>
        <taxon>Pseudomonadati</taxon>
        <taxon>Bdellovibrionota</taxon>
        <taxon>Bdellovibrionia</taxon>
        <taxon>Bdellovibrionales</taxon>
        <taxon>Pseudobdellovibrionaceae</taxon>
        <taxon>Micavibrio</taxon>
    </lineage>
</organism>
<dbReference type="GO" id="GO:0009245">
    <property type="term" value="P:lipid A biosynthetic process"/>
    <property type="evidence" value="ECO:0007669"/>
    <property type="project" value="UniProtKB-UniRule"/>
</dbReference>
<keyword evidence="8 10" id="KW-0443">Lipid metabolism</keyword>
<evidence type="ECO:0000313" key="12">
    <source>
        <dbReference type="Proteomes" id="UP000249417"/>
    </source>
</evidence>
<accession>A0A2W5MUV8</accession>
<evidence type="ECO:0000256" key="8">
    <source>
        <dbReference type="ARBA" id="ARBA00023098"/>
    </source>
</evidence>
<dbReference type="HAMAP" id="MF_00392">
    <property type="entry name" value="LpxB"/>
    <property type="match status" value="1"/>
</dbReference>
<proteinExistence type="inferred from homology"/>
<evidence type="ECO:0000256" key="9">
    <source>
        <dbReference type="ARBA" id="ARBA00048975"/>
    </source>
</evidence>
<dbReference type="GO" id="GO:0016020">
    <property type="term" value="C:membrane"/>
    <property type="evidence" value="ECO:0007669"/>
    <property type="project" value="GOC"/>
</dbReference>
<dbReference type="GO" id="GO:0005543">
    <property type="term" value="F:phospholipid binding"/>
    <property type="evidence" value="ECO:0007669"/>
    <property type="project" value="TreeGrafter"/>
</dbReference>
<name>A0A2W5MUV8_9BACT</name>
<evidence type="ECO:0000256" key="4">
    <source>
        <dbReference type="ARBA" id="ARBA00022516"/>
    </source>
</evidence>
<dbReference type="NCBIfam" id="TIGR00215">
    <property type="entry name" value="lpxB"/>
    <property type="match status" value="1"/>
</dbReference>
<dbReference type="EMBL" id="QFQB01000065">
    <property type="protein sequence ID" value="PZQ45061.1"/>
    <property type="molecule type" value="Genomic_DNA"/>
</dbReference>
<dbReference type="GO" id="GO:0008915">
    <property type="term" value="F:lipid-A-disaccharide synthase activity"/>
    <property type="evidence" value="ECO:0007669"/>
    <property type="project" value="UniProtKB-UniRule"/>
</dbReference>
<dbReference type="UniPathway" id="UPA00973"/>
<dbReference type="Proteomes" id="UP000249417">
    <property type="component" value="Unassembled WGS sequence"/>
</dbReference>